<feature type="non-terminal residue" evidence="2">
    <location>
        <position position="1"/>
    </location>
</feature>
<accession>A0A941DR11</accession>
<proteinExistence type="predicted"/>
<evidence type="ECO:0000259" key="1">
    <source>
        <dbReference type="Pfam" id="PF02016"/>
    </source>
</evidence>
<keyword evidence="3" id="KW-1185">Reference proteome</keyword>
<protein>
    <submittedName>
        <fullName evidence="2">LD-carboxypeptidase</fullName>
    </submittedName>
</protein>
<dbReference type="EMBL" id="JAGSPN010000362">
    <property type="protein sequence ID" value="MBR7784574.1"/>
    <property type="molecule type" value="Genomic_DNA"/>
</dbReference>
<feature type="non-terminal residue" evidence="2">
    <location>
        <position position="114"/>
    </location>
</feature>
<evidence type="ECO:0000313" key="3">
    <source>
        <dbReference type="Proteomes" id="UP000680067"/>
    </source>
</evidence>
<dbReference type="Pfam" id="PF02016">
    <property type="entry name" value="Peptidase_S66"/>
    <property type="match status" value="1"/>
</dbReference>
<organism evidence="2 3">
    <name type="scientific">Undibacterium luofuense</name>
    <dbReference type="NCBI Taxonomy" id="2828733"/>
    <lineage>
        <taxon>Bacteria</taxon>
        <taxon>Pseudomonadati</taxon>
        <taxon>Pseudomonadota</taxon>
        <taxon>Betaproteobacteria</taxon>
        <taxon>Burkholderiales</taxon>
        <taxon>Oxalobacteraceae</taxon>
        <taxon>Undibacterium</taxon>
    </lineage>
</organism>
<dbReference type="InterPro" id="IPR003507">
    <property type="entry name" value="S66_fam"/>
</dbReference>
<gene>
    <name evidence="2" type="ORF">KDM89_20800</name>
</gene>
<dbReference type="RefSeq" id="WP_212689736.1">
    <property type="nucleotide sequence ID" value="NZ_JAGSPN010000362.1"/>
</dbReference>
<name>A0A941DR11_9BURK</name>
<feature type="domain" description="LD-carboxypeptidase N-terminal" evidence="1">
    <location>
        <begin position="1"/>
        <end position="66"/>
    </location>
</feature>
<sequence>QRVAQIHAAASDPDVNIVLALRGSYGLSRLLPAIDFELLAQSGKLFVGYSDFTLVHQGLLQRGRCSLAGPMLCDDYTREQQSVYTLDQFIHCISSDRHRVEFDTAYSGDLQVSG</sequence>
<dbReference type="InterPro" id="IPR040449">
    <property type="entry name" value="Peptidase_S66_N"/>
</dbReference>
<dbReference type="Proteomes" id="UP000680067">
    <property type="component" value="Unassembled WGS sequence"/>
</dbReference>
<comment type="caution">
    <text evidence="2">The sequence shown here is derived from an EMBL/GenBank/DDBJ whole genome shotgun (WGS) entry which is preliminary data.</text>
</comment>
<dbReference type="InterPro" id="IPR029062">
    <property type="entry name" value="Class_I_gatase-like"/>
</dbReference>
<reference evidence="2" key="1">
    <citation type="submission" date="2021-04" db="EMBL/GenBank/DDBJ databases">
        <title>novel species isolated from subtropical streams in China.</title>
        <authorList>
            <person name="Lu H."/>
        </authorList>
    </citation>
    <scope>NUCLEOTIDE SEQUENCE</scope>
    <source>
        <strain evidence="2">LFS511W</strain>
    </source>
</reference>
<dbReference type="SUPFAM" id="SSF52317">
    <property type="entry name" value="Class I glutamine amidotransferase-like"/>
    <property type="match status" value="1"/>
</dbReference>
<dbReference type="PANTHER" id="PTHR30237:SF2">
    <property type="entry name" value="MUREIN TETRAPEPTIDE CARBOXYPEPTIDASE"/>
    <property type="match status" value="1"/>
</dbReference>
<dbReference type="AlphaFoldDB" id="A0A941DR11"/>
<dbReference type="Gene3D" id="3.40.50.10740">
    <property type="entry name" value="Class I glutamine amidotransferase-like"/>
    <property type="match status" value="1"/>
</dbReference>
<dbReference type="InterPro" id="IPR027478">
    <property type="entry name" value="LdcA_N"/>
</dbReference>
<dbReference type="PANTHER" id="PTHR30237">
    <property type="entry name" value="MURAMOYLTETRAPEPTIDE CARBOXYPEPTIDASE"/>
    <property type="match status" value="1"/>
</dbReference>
<evidence type="ECO:0000313" key="2">
    <source>
        <dbReference type="EMBL" id="MBR7784574.1"/>
    </source>
</evidence>